<evidence type="ECO:0000256" key="3">
    <source>
        <dbReference type="ARBA" id="ARBA00022801"/>
    </source>
</evidence>
<dbReference type="Gene3D" id="3.40.50.300">
    <property type="entry name" value="P-loop containing nucleotide triphosphate hydrolases"/>
    <property type="match status" value="2"/>
</dbReference>
<accession>A0A6C7EFI6</accession>
<proteinExistence type="inferred from homology"/>
<dbReference type="Gene3D" id="1.10.10.160">
    <property type="match status" value="1"/>
</dbReference>
<dbReference type="CDD" id="cd18807">
    <property type="entry name" value="SF1_C_UvrD"/>
    <property type="match status" value="1"/>
</dbReference>
<dbReference type="CDD" id="cd17932">
    <property type="entry name" value="DEXQc_UvrD"/>
    <property type="match status" value="1"/>
</dbReference>
<dbReference type="KEGG" id="aym:YM304_36150"/>
<evidence type="ECO:0000256" key="10">
    <source>
        <dbReference type="PROSITE-ProRule" id="PRU00560"/>
    </source>
</evidence>
<evidence type="ECO:0000256" key="11">
    <source>
        <dbReference type="RuleBase" id="RU364053"/>
    </source>
</evidence>
<dbReference type="GO" id="GO:0003677">
    <property type="term" value="F:DNA binding"/>
    <property type="evidence" value="ECO:0007669"/>
    <property type="project" value="UniProtKB-KW"/>
</dbReference>
<name>A0A6C7EFI6_ILUCY</name>
<dbReference type="PANTHER" id="PTHR11070">
    <property type="entry name" value="UVRD / RECB / PCRA DNA HELICASE FAMILY MEMBER"/>
    <property type="match status" value="1"/>
</dbReference>
<dbReference type="FunFam" id="1.10.486.10:FF:000003">
    <property type="entry name" value="ATP-dependent DNA helicase"/>
    <property type="match status" value="1"/>
</dbReference>
<dbReference type="InterPro" id="IPR014017">
    <property type="entry name" value="DNA_helicase_UvrD-like_C"/>
</dbReference>
<evidence type="ECO:0000259" key="14">
    <source>
        <dbReference type="PROSITE" id="PS51217"/>
    </source>
</evidence>
<reference evidence="15 16" key="1">
    <citation type="journal article" date="2013" name="Int. J. Syst. Evol. Microbiol.">
        <title>Ilumatobacter nonamiense sp. nov. and Ilumatobacter coccineum sp. nov., isolated from seashore sand.</title>
        <authorList>
            <person name="Matsumoto A."/>
            <person name="Kasai H."/>
            <person name="Matsuo Y."/>
            <person name="Shizuri Y."/>
            <person name="Ichikawa N."/>
            <person name="Fujita N."/>
            <person name="Omura S."/>
            <person name="Takahashi Y."/>
        </authorList>
    </citation>
    <scope>NUCLEOTIDE SEQUENCE [LARGE SCALE GENOMIC DNA]</scope>
    <source>
        <strain evidence="16">NBRC 103263 / KCTC 29153 / YM16-304</strain>
    </source>
</reference>
<evidence type="ECO:0000256" key="7">
    <source>
        <dbReference type="ARBA" id="ARBA00023235"/>
    </source>
</evidence>
<gene>
    <name evidence="15" type="primary">pcrA</name>
    <name evidence="15" type="synonym">uvrD1</name>
    <name evidence="15" type="ORF">YM304_36150</name>
</gene>
<evidence type="ECO:0000256" key="2">
    <source>
        <dbReference type="ARBA" id="ARBA00022741"/>
    </source>
</evidence>
<keyword evidence="16" id="KW-1185">Reference proteome</keyword>
<dbReference type="InterPro" id="IPR005751">
    <property type="entry name" value="ATP-dep_DNA_helicase_PcrA"/>
</dbReference>
<dbReference type="InterPro" id="IPR014016">
    <property type="entry name" value="UvrD-like_ATP-bd"/>
</dbReference>
<dbReference type="PROSITE" id="PS51198">
    <property type="entry name" value="UVRD_HELICASE_ATP_BIND"/>
    <property type="match status" value="1"/>
</dbReference>
<feature type="region of interest" description="Disordered" evidence="12">
    <location>
        <begin position="1"/>
        <end position="49"/>
    </location>
</feature>
<organism evidence="15 16">
    <name type="scientific">Ilumatobacter coccineus (strain NBRC 103263 / KCTC 29153 / YM16-304)</name>
    <dbReference type="NCBI Taxonomy" id="1313172"/>
    <lineage>
        <taxon>Bacteria</taxon>
        <taxon>Bacillati</taxon>
        <taxon>Actinomycetota</taxon>
        <taxon>Acidimicrobiia</taxon>
        <taxon>Acidimicrobiales</taxon>
        <taxon>Ilumatobacteraceae</taxon>
        <taxon>Ilumatobacter</taxon>
    </lineage>
</organism>
<dbReference type="InterPro" id="IPR013986">
    <property type="entry name" value="DExx_box_DNA_helicase_dom_sf"/>
</dbReference>
<comment type="similarity">
    <text evidence="1 11">Belongs to the helicase family. UvrD subfamily.</text>
</comment>
<evidence type="ECO:0000313" key="15">
    <source>
        <dbReference type="EMBL" id="BAN03929.1"/>
    </source>
</evidence>
<feature type="domain" description="UvrD-like helicase ATP-binding" evidence="13">
    <location>
        <begin position="54"/>
        <end position="332"/>
    </location>
</feature>
<keyword evidence="2 10" id="KW-0547">Nucleotide-binding</keyword>
<evidence type="ECO:0000259" key="13">
    <source>
        <dbReference type="PROSITE" id="PS51198"/>
    </source>
</evidence>
<sequence length="818" mass="89884">MNDEQLFADVPHPAESGAEPPPPEAFVDDSEAPAAHSPFGDVGAAATGPSPFAEGLNPDQLDAVVHDNGPLLVVAGAGSGKTRVLTHRIAHLIHTGVHPSKILAITFTNKAASEMRERVYELVGPVVKTMWVSTFHSACVRILRANAEAIGYPRQFSIYDSADSNRLTSYVIRDLGLDSKRFTPRGVHGIISLKKNELISPETMATEADNIFDRKHAEVYAEYQARLLKAGAMDFDDLLMNVVKLFADHGNILEHYRERFAHILVDEYQDTNQAQNEIALQLAGGHQNICVVGDQDQSVYRFRGADFRNIIQFEEAFPDVTTIVLDQNYRSTQTILDAANAVIDNNQERKPKALWTDAGAGDRITRYHAEDEGDEATFIATTARQLHEQDAINWRDIAVLYRTNAQSRVLEESFMRVGVPYKVVGGTRFYDRREVKDAMAYLRATVNPLDEVSIKRVLNTPKRGVGDASVDKLDAFAAAESIPFIEALRRNDEAGVAGKAVRGIAQFVELLDQLTATAADDSLGPGDVLQSALEGSGYLAELEAEDTIEAHTRIENLGELVGSAREFTVIDEFMEQVSLVADTDQLDDDDQVVLMTLHSAKGLEFPVVFLAGVEEGVFPHIRSLTEPVEMEEERRLAYVGITRAMQRLYMSHAWSRQLFGSTQYNPPSRFFDEIPAELIESKGNVSGRSSYGRQSYRNRDAGYSSGYDSGAAVPAYKRARHDDDTGGIDINADIKEEQERHKDRVVDAAMRAGKKVTEPANSQELGLATGDTVEHPAFGSGTIIAIDGEGDKTEAVINFSGGVGLKHLSLAWAPLKKV</sequence>
<dbReference type="Pfam" id="PF00580">
    <property type="entry name" value="UvrD-helicase"/>
    <property type="match status" value="1"/>
</dbReference>
<evidence type="ECO:0000256" key="9">
    <source>
        <dbReference type="ARBA" id="ARBA00048988"/>
    </source>
</evidence>
<keyword evidence="4 10" id="KW-0347">Helicase</keyword>
<dbReference type="InterPro" id="IPR027417">
    <property type="entry name" value="P-loop_NTPase"/>
</dbReference>
<evidence type="ECO:0000313" key="16">
    <source>
        <dbReference type="Proteomes" id="UP000011863"/>
    </source>
</evidence>
<evidence type="ECO:0000256" key="5">
    <source>
        <dbReference type="ARBA" id="ARBA00022840"/>
    </source>
</evidence>
<keyword evidence="3 10" id="KW-0378">Hydrolase</keyword>
<evidence type="ECO:0000256" key="4">
    <source>
        <dbReference type="ARBA" id="ARBA00022806"/>
    </source>
</evidence>
<dbReference type="GO" id="GO:0009314">
    <property type="term" value="P:response to radiation"/>
    <property type="evidence" value="ECO:0007669"/>
    <property type="project" value="UniProtKB-ARBA"/>
</dbReference>
<feature type="binding site" evidence="10">
    <location>
        <begin position="75"/>
        <end position="82"/>
    </location>
    <ligand>
        <name>ATP</name>
        <dbReference type="ChEBI" id="CHEBI:30616"/>
    </ligand>
</feature>
<evidence type="ECO:0000256" key="6">
    <source>
        <dbReference type="ARBA" id="ARBA00023125"/>
    </source>
</evidence>
<dbReference type="GO" id="GO:0006260">
    <property type="term" value="P:DNA replication"/>
    <property type="evidence" value="ECO:0007669"/>
    <property type="project" value="InterPro"/>
</dbReference>
<dbReference type="GO" id="GO:0005829">
    <property type="term" value="C:cytosol"/>
    <property type="evidence" value="ECO:0007669"/>
    <property type="project" value="TreeGrafter"/>
</dbReference>
<dbReference type="GO" id="GO:0033202">
    <property type="term" value="C:DNA helicase complex"/>
    <property type="evidence" value="ECO:0007669"/>
    <property type="project" value="TreeGrafter"/>
</dbReference>
<dbReference type="GO" id="GO:0043138">
    <property type="term" value="F:3'-5' DNA helicase activity"/>
    <property type="evidence" value="ECO:0007669"/>
    <property type="project" value="UniProtKB-EC"/>
</dbReference>
<feature type="domain" description="UvrD-like helicase C-terminal" evidence="14">
    <location>
        <begin position="333"/>
        <end position="602"/>
    </location>
</feature>
<dbReference type="RefSeq" id="WP_015443176.1">
    <property type="nucleotide sequence ID" value="NC_020520.1"/>
</dbReference>
<dbReference type="GO" id="GO:0000725">
    <property type="term" value="P:recombinational repair"/>
    <property type="evidence" value="ECO:0007669"/>
    <property type="project" value="TreeGrafter"/>
</dbReference>
<dbReference type="SUPFAM" id="SSF52540">
    <property type="entry name" value="P-loop containing nucleoside triphosphate hydrolases"/>
    <property type="match status" value="1"/>
</dbReference>
<dbReference type="Pfam" id="PF21196">
    <property type="entry name" value="PcrA_UvrD_tudor"/>
    <property type="match status" value="1"/>
</dbReference>
<protein>
    <recommendedName>
        <fullName evidence="11">ATP-dependent DNA helicase</fullName>
        <ecNumber evidence="11">5.6.2.4</ecNumber>
    </recommendedName>
</protein>
<keyword evidence="7" id="KW-0413">Isomerase</keyword>
<dbReference type="GO" id="GO:0016887">
    <property type="term" value="F:ATP hydrolysis activity"/>
    <property type="evidence" value="ECO:0007669"/>
    <property type="project" value="RHEA"/>
</dbReference>
<dbReference type="AlphaFoldDB" id="A0A6C7EFI6"/>
<dbReference type="Proteomes" id="UP000011863">
    <property type="component" value="Chromosome"/>
</dbReference>
<dbReference type="GO" id="GO:0005524">
    <property type="term" value="F:ATP binding"/>
    <property type="evidence" value="ECO:0007669"/>
    <property type="project" value="UniProtKB-UniRule"/>
</dbReference>
<dbReference type="PROSITE" id="PS51217">
    <property type="entry name" value="UVRD_HELICASE_CTER"/>
    <property type="match status" value="1"/>
</dbReference>
<comment type="catalytic activity">
    <reaction evidence="9 11">
        <text>ATP + H2O = ADP + phosphate + H(+)</text>
        <dbReference type="Rhea" id="RHEA:13065"/>
        <dbReference type="ChEBI" id="CHEBI:15377"/>
        <dbReference type="ChEBI" id="CHEBI:15378"/>
        <dbReference type="ChEBI" id="CHEBI:30616"/>
        <dbReference type="ChEBI" id="CHEBI:43474"/>
        <dbReference type="ChEBI" id="CHEBI:456216"/>
        <dbReference type="EC" id="5.6.2.4"/>
    </reaction>
</comment>
<evidence type="ECO:0000256" key="1">
    <source>
        <dbReference type="ARBA" id="ARBA00009922"/>
    </source>
</evidence>
<keyword evidence="6 11" id="KW-0238">DNA-binding</keyword>
<dbReference type="InterPro" id="IPR000212">
    <property type="entry name" value="DNA_helicase_UvrD/REP"/>
</dbReference>
<dbReference type="PANTHER" id="PTHR11070:SF2">
    <property type="entry name" value="ATP-DEPENDENT DNA HELICASE SRS2"/>
    <property type="match status" value="1"/>
</dbReference>
<keyword evidence="5 10" id="KW-0067">ATP-binding</keyword>
<dbReference type="OrthoDB" id="9806690at2"/>
<dbReference type="FunFam" id="1.10.10.160:FF:000001">
    <property type="entry name" value="ATP-dependent DNA helicase"/>
    <property type="match status" value="1"/>
</dbReference>
<comment type="catalytic activity">
    <reaction evidence="8">
        <text>Couples ATP hydrolysis with the unwinding of duplex DNA by translocating in the 3'-5' direction.</text>
        <dbReference type="EC" id="5.6.2.4"/>
    </reaction>
</comment>
<evidence type="ECO:0000256" key="8">
    <source>
        <dbReference type="ARBA" id="ARBA00034617"/>
    </source>
</evidence>
<dbReference type="EC" id="5.6.2.4" evidence="11"/>
<dbReference type="Gene3D" id="1.10.486.10">
    <property type="entry name" value="PCRA, domain 4"/>
    <property type="match status" value="1"/>
</dbReference>
<dbReference type="EMBL" id="AP012057">
    <property type="protein sequence ID" value="BAN03929.1"/>
    <property type="molecule type" value="Genomic_DNA"/>
</dbReference>
<evidence type="ECO:0000256" key="12">
    <source>
        <dbReference type="SAM" id="MobiDB-lite"/>
    </source>
</evidence>
<dbReference type="NCBIfam" id="TIGR01073">
    <property type="entry name" value="pcrA"/>
    <property type="match status" value="1"/>
</dbReference>
<dbReference type="Pfam" id="PF13361">
    <property type="entry name" value="UvrD_C"/>
    <property type="match status" value="1"/>
</dbReference>